<reference evidence="3" key="1">
    <citation type="submission" date="2021-01" db="EMBL/GenBank/DDBJ databases">
        <authorList>
            <person name="Corre E."/>
            <person name="Pelletier E."/>
            <person name="Niang G."/>
            <person name="Scheremetjew M."/>
            <person name="Finn R."/>
            <person name="Kale V."/>
            <person name="Holt S."/>
            <person name="Cochrane G."/>
            <person name="Meng A."/>
            <person name="Brown T."/>
            <person name="Cohen L."/>
        </authorList>
    </citation>
    <scope>NUCLEOTIDE SEQUENCE</scope>
    <source>
        <strain evidence="3">GSO104</strain>
    </source>
</reference>
<dbReference type="EMBL" id="HBNS01026741">
    <property type="protein sequence ID" value="CAE4618909.1"/>
    <property type="molecule type" value="Transcribed_RNA"/>
</dbReference>
<accession>A0A7S4VTV6</accession>
<evidence type="ECO:0000256" key="1">
    <source>
        <dbReference type="SAM" id="Coils"/>
    </source>
</evidence>
<sequence>MSSQFSSSSSSRAFGSSFNHGPLGNFFNRDATFPKTTTVVSQSMSPETNKPRKRQRYCENEEEVEDQHNSSQSETELSFSDTFNLLQSTIANLCSLLKRKDEKIMLLEQQQQKEEQKNNYQNELPSIGNMEKTDSLFQKEEEIRALQIKVSHLESTIQKEETLRKEHEDLLFSQSAKLTEATRQQQLQQQNNQKTTAVLFREEISRLQLELNQEKEKYQNVVLTCTQLKEALRKKTQKSDAADTAGAYNLTLLSDFSQ</sequence>
<proteinExistence type="predicted"/>
<dbReference type="AlphaFoldDB" id="A0A7S4VTV6"/>
<evidence type="ECO:0000313" key="3">
    <source>
        <dbReference type="EMBL" id="CAE4618909.1"/>
    </source>
</evidence>
<keyword evidence="1" id="KW-0175">Coiled coil</keyword>
<name>A0A7S4VTV6_9STRA</name>
<gene>
    <name evidence="3" type="ORF">DBRI00130_LOCUS21045</name>
</gene>
<feature type="compositionally biased region" description="Polar residues" evidence="2">
    <location>
        <begin position="37"/>
        <end position="48"/>
    </location>
</feature>
<protein>
    <submittedName>
        <fullName evidence="3">Uncharacterized protein</fullName>
    </submittedName>
</protein>
<feature type="region of interest" description="Disordered" evidence="2">
    <location>
        <begin position="37"/>
        <end position="75"/>
    </location>
</feature>
<evidence type="ECO:0000256" key="2">
    <source>
        <dbReference type="SAM" id="MobiDB-lite"/>
    </source>
</evidence>
<feature type="coiled-coil region" evidence="1">
    <location>
        <begin position="97"/>
        <end position="163"/>
    </location>
</feature>
<organism evidence="3">
    <name type="scientific">Ditylum brightwellii</name>
    <dbReference type="NCBI Taxonomy" id="49249"/>
    <lineage>
        <taxon>Eukaryota</taxon>
        <taxon>Sar</taxon>
        <taxon>Stramenopiles</taxon>
        <taxon>Ochrophyta</taxon>
        <taxon>Bacillariophyta</taxon>
        <taxon>Mediophyceae</taxon>
        <taxon>Lithodesmiophycidae</taxon>
        <taxon>Lithodesmiales</taxon>
        <taxon>Lithodesmiaceae</taxon>
        <taxon>Ditylum</taxon>
    </lineage>
</organism>
<feature type="coiled-coil region" evidence="1">
    <location>
        <begin position="197"/>
        <end position="224"/>
    </location>
</feature>